<dbReference type="PANTHER" id="PTHR11699">
    <property type="entry name" value="ALDEHYDE DEHYDROGENASE-RELATED"/>
    <property type="match status" value="1"/>
</dbReference>
<dbReference type="SUPFAM" id="SSF53720">
    <property type="entry name" value="ALDH-like"/>
    <property type="match status" value="1"/>
</dbReference>
<accession>A0ABT4JW77</accession>
<reference evidence="5" key="1">
    <citation type="submission" date="2022-12" db="EMBL/GenBank/DDBJ databases">
        <title>Marinomonas 15G1-11 sp. nov, isolated from marine algae.</title>
        <authorList>
            <person name="Butt M."/>
            <person name="Choi D.G."/>
            <person name="Kim J.M."/>
            <person name="Lee J.K."/>
            <person name="Baek J.H."/>
            <person name="Jeon C.O."/>
        </authorList>
    </citation>
    <scope>NUCLEOTIDE SEQUENCE</scope>
    <source>
        <strain evidence="5">15G1-11</strain>
    </source>
</reference>
<dbReference type="Proteomes" id="UP001149719">
    <property type="component" value="Unassembled WGS sequence"/>
</dbReference>
<dbReference type="InterPro" id="IPR016162">
    <property type="entry name" value="Ald_DH_N"/>
</dbReference>
<proteinExistence type="inferred from homology"/>
<gene>
    <name evidence="5" type="ORF">O1D97_13700</name>
</gene>
<evidence type="ECO:0000313" key="6">
    <source>
        <dbReference type="Proteomes" id="UP001149719"/>
    </source>
</evidence>
<dbReference type="Pfam" id="PF00171">
    <property type="entry name" value="Aldedh"/>
    <property type="match status" value="1"/>
</dbReference>
<evidence type="ECO:0000256" key="3">
    <source>
        <dbReference type="RuleBase" id="RU003345"/>
    </source>
</evidence>
<keyword evidence="6" id="KW-1185">Reference proteome</keyword>
<dbReference type="PROSITE" id="PS00070">
    <property type="entry name" value="ALDEHYDE_DEHYDR_CYS"/>
    <property type="match status" value="1"/>
</dbReference>
<dbReference type="InterPro" id="IPR029510">
    <property type="entry name" value="Ald_DH_CS_GLU"/>
</dbReference>
<name>A0ABT4JW77_9GAMM</name>
<dbReference type="RefSeq" id="WP_269126408.1">
    <property type="nucleotide sequence ID" value="NZ_JAPUBN010000018.1"/>
</dbReference>
<evidence type="ECO:0000313" key="5">
    <source>
        <dbReference type="EMBL" id="MCZ2722635.1"/>
    </source>
</evidence>
<dbReference type="Gene3D" id="3.40.309.10">
    <property type="entry name" value="Aldehyde Dehydrogenase, Chain A, domain 2"/>
    <property type="match status" value="1"/>
</dbReference>
<evidence type="ECO:0000259" key="4">
    <source>
        <dbReference type="Pfam" id="PF00171"/>
    </source>
</evidence>
<organism evidence="5 6">
    <name type="scientific">Marinomonas phaeophyticola</name>
    <dbReference type="NCBI Taxonomy" id="3004091"/>
    <lineage>
        <taxon>Bacteria</taxon>
        <taxon>Pseudomonadati</taxon>
        <taxon>Pseudomonadota</taxon>
        <taxon>Gammaproteobacteria</taxon>
        <taxon>Oceanospirillales</taxon>
        <taxon>Oceanospirillaceae</taxon>
        <taxon>Marinomonas</taxon>
    </lineage>
</organism>
<feature type="active site" evidence="2">
    <location>
        <position position="251"/>
    </location>
</feature>
<evidence type="ECO:0000256" key="2">
    <source>
        <dbReference type="PROSITE-ProRule" id="PRU10007"/>
    </source>
</evidence>
<dbReference type="InterPro" id="IPR015590">
    <property type="entry name" value="Aldehyde_DH_dom"/>
</dbReference>
<evidence type="ECO:0000256" key="1">
    <source>
        <dbReference type="ARBA" id="ARBA00023002"/>
    </source>
</evidence>
<dbReference type="InterPro" id="IPR016163">
    <property type="entry name" value="Ald_DH_C"/>
</dbReference>
<dbReference type="Gene3D" id="3.40.605.10">
    <property type="entry name" value="Aldehyde Dehydrogenase, Chain A, domain 1"/>
    <property type="match status" value="1"/>
</dbReference>
<protein>
    <submittedName>
        <fullName evidence="5">Aldehyde dehydrogenase family protein</fullName>
    </submittedName>
</protein>
<dbReference type="InterPro" id="IPR016161">
    <property type="entry name" value="Ald_DH/histidinol_DH"/>
</dbReference>
<dbReference type="EMBL" id="JAPUBN010000018">
    <property type="protein sequence ID" value="MCZ2722635.1"/>
    <property type="molecule type" value="Genomic_DNA"/>
</dbReference>
<dbReference type="InterPro" id="IPR016160">
    <property type="entry name" value="Ald_DH_CS_CYS"/>
</dbReference>
<keyword evidence="1 3" id="KW-0560">Oxidoreductase</keyword>
<dbReference type="PROSITE" id="PS00687">
    <property type="entry name" value="ALDEHYDE_DEHYDR_GLU"/>
    <property type="match status" value="1"/>
</dbReference>
<sequence length="482" mass="51632">MTTTNTHWHNFIAGEWVDAKESTQIYNPATGEVFATIACATKSDVERAISAARACVESGVLTDCRPAQRAELMYRIATEIRLIAEEAAPLLCQENGKSLSDAKEEFLIAARYFEYYAGMADKIEGKSIPLGKDYVDFTYYEPVGISAQIVPWNFPVDICARSLAPALAAGNAVIVKSPEITPLAMTWLATACTRAGLPNGALSILSGPGREIGAALVAHPQVNQIVFTGSVATGQSILKAAAEHATPSVMELGGKSAAVVFQDADIDEVLESVRWGIFFNAGQVCSAMSRLLVHKDRYAEVVEKVAALAQDLSVGAGMDNADLTPVVSLQQQQQILDICQQAETQGARLVCGGKAPDRAGYFVEATVFADVTPDMSLFTDEVFGPVLAITPFESEEEAWQLANATQFGLVAGVFTHDLTRAIRASRALKAGQVFVNEWYAGGIETPFGGIGLSGFGREKGQEALYSYVNTKNVAIRVTAENR</sequence>
<feature type="domain" description="Aldehyde dehydrogenase" evidence="4">
    <location>
        <begin position="16"/>
        <end position="473"/>
    </location>
</feature>
<comment type="caution">
    <text evidence="5">The sequence shown here is derived from an EMBL/GenBank/DDBJ whole genome shotgun (WGS) entry which is preliminary data.</text>
</comment>
<comment type="similarity">
    <text evidence="3">Belongs to the aldehyde dehydrogenase family.</text>
</comment>